<dbReference type="Gene3D" id="1.10.101.10">
    <property type="entry name" value="PGBD-like superfamily/PGBD"/>
    <property type="match status" value="1"/>
</dbReference>
<dbReference type="InParanoid" id="Q0F1X9"/>
<reference evidence="2 3" key="1">
    <citation type="submission" date="2006-09" db="EMBL/GenBank/DDBJ databases">
        <authorList>
            <person name="Emerson D."/>
            <person name="Ferriera S."/>
            <person name="Johnson J."/>
            <person name="Kravitz S."/>
            <person name="Halpern A."/>
            <person name="Remington K."/>
            <person name="Beeson K."/>
            <person name="Tran B."/>
            <person name="Rogers Y.-H."/>
            <person name="Friedman R."/>
            <person name="Venter J.C."/>
        </authorList>
    </citation>
    <scope>NUCLEOTIDE SEQUENCE [LARGE SCALE GENOMIC DNA]</scope>
    <source>
        <strain evidence="2 3">PV-1</strain>
    </source>
</reference>
<protein>
    <recommendedName>
        <fullName evidence="1">Peptidoglycan binding-like domain-containing protein</fullName>
    </recommendedName>
</protein>
<evidence type="ECO:0000313" key="3">
    <source>
        <dbReference type="Proteomes" id="UP000005297"/>
    </source>
</evidence>
<dbReference type="AlphaFoldDB" id="Q0F1X9"/>
<evidence type="ECO:0000259" key="1">
    <source>
        <dbReference type="Pfam" id="PF01471"/>
    </source>
</evidence>
<gene>
    <name evidence="2" type="ORF">SPV1_02447</name>
</gene>
<evidence type="ECO:0000313" key="2">
    <source>
        <dbReference type="EMBL" id="EAU55771.1"/>
    </source>
</evidence>
<dbReference type="InterPro" id="IPR036366">
    <property type="entry name" value="PGBDSf"/>
</dbReference>
<feature type="domain" description="Peptidoglycan binding-like" evidence="1">
    <location>
        <begin position="2"/>
        <end position="57"/>
    </location>
</feature>
<name>Q0F1X9_9PROT</name>
<keyword evidence="3" id="KW-1185">Reference proteome</keyword>
<sequence length="118" mass="12974">MRGKRIALLQEILYRKGYPMQDQKGVFGVHTRDAIKDIQKQHGLKPSGQVDDELFQLIQQGQPALPTGEKSAEAPAVDAPLVNQQQFDALIRLLISKGVIKSGELEAEMTKALPAILS</sequence>
<proteinExistence type="predicted"/>
<dbReference type="InterPro" id="IPR002477">
    <property type="entry name" value="Peptidoglycan-bd-like"/>
</dbReference>
<dbReference type="Proteomes" id="UP000005297">
    <property type="component" value="Unassembled WGS sequence"/>
</dbReference>
<organism evidence="2 3">
    <name type="scientific">Mariprofundus ferrooxydans PV-1</name>
    <dbReference type="NCBI Taxonomy" id="314345"/>
    <lineage>
        <taxon>Bacteria</taxon>
        <taxon>Pseudomonadati</taxon>
        <taxon>Pseudomonadota</taxon>
        <taxon>Candidatius Mariprofundia</taxon>
        <taxon>Mariprofundales</taxon>
        <taxon>Mariprofundaceae</taxon>
        <taxon>Mariprofundus</taxon>
    </lineage>
</organism>
<dbReference type="SUPFAM" id="SSF47090">
    <property type="entry name" value="PGBD-like"/>
    <property type="match status" value="1"/>
</dbReference>
<dbReference type="STRING" id="314344.AL013_05445"/>
<dbReference type="HOGENOM" id="CLU_2070273_0_0_0"/>
<accession>Q0F1X9</accession>
<dbReference type="InterPro" id="IPR036365">
    <property type="entry name" value="PGBD-like_sf"/>
</dbReference>
<dbReference type="EMBL" id="AATS01000002">
    <property type="protein sequence ID" value="EAU55771.1"/>
    <property type="molecule type" value="Genomic_DNA"/>
</dbReference>
<dbReference type="Pfam" id="PF01471">
    <property type="entry name" value="PG_binding_1"/>
    <property type="match status" value="1"/>
</dbReference>
<comment type="caution">
    <text evidence="2">The sequence shown here is derived from an EMBL/GenBank/DDBJ whole genome shotgun (WGS) entry which is preliminary data.</text>
</comment>